<dbReference type="EMBL" id="JAPKIY010000006">
    <property type="protein sequence ID" value="MDS0897002.1"/>
    <property type="molecule type" value="Genomic_DNA"/>
</dbReference>
<dbReference type="InterPro" id="IPR006314">
    <property type="entry name" value="Dyp_peroxidase"/>
</dbReference>
<name>A0A0A2RDP9_MORMO</name>
<dbReference type="EMBL" id="PKLF01000002">
    <property type="protein sequence ID" value="MBE8611379.1"/>
    <property type="molecule type" value="Genomic_DNA"/>
</dbReference>
<dbReference type="PANTHER" id="PTHR30521">
    <property type="entry name" value="DEFERROCHELATASE/PEROXIDASE"/>
    <property type="match status" value="1"/>
</dbReference>
<protein>
    <submittedName>
        <fullName evidence="9 10">Peroxidase</fullName>
    </submittedName>
</protein>
<reference evidence="10" key="2">
    <citation type="submission" date="2023-02" db="EMBL/GenBank/DDBJ databases">
        <title>Detection, antimicrobial susceptibility and genomic characterization of NDM-producing species of Morganellaceae, Yersiniaceae, and Enterobacteriaceae other than Klebsiella.</title>
        <authorList>
            <person name="Camargo C.H."/>
            <person name="Sacchi C.T."/>
            <person name="Campos K.R."/>
        </authorList>
    </citation>
    <scope>NUCLEOTIDE SEQUENCE</scope>
    <source>
        <strain evidence="10">1189_21</strain>
    </source>
</reference>
<keyword evidence="5" id="KW-0408">Iron</keyword>
<evidence type="ECO:0000313" key="10">
    <source>
        <dbReference type="EMBL" id="MDS0897002.1"/>
    </source>
</evidence>
<keyword evidence="2 9" id="KW-0575">Peroxidase</keyword>
<evidence type="ECO:0000256" key="5">
    <source>
        <dbReference type="ARBA" id="ARBA00023004"/>
    </source>
</evidence>
<dbReference type="Proteomes" id="UP000650477">
    <property type="component" value="Unassembled WGS sequence"/>
</dbReference>
<accession>A0A0A2RDP9</accession>
<dbReference type="InterPro" id="IPR048328">
    <property type="entry name" value="Dyp_perox_C"/>
</dbReference>
<dbReference type="Pfam" id="PF20628">
    <property type="entry name" value="Dyp_perox_C"/>
    <property type="match status" value="1"/>
</dbReference>
<evidence type="ECO:0000313" key="9">
    <source>
        <dbReference type="EMBL" id="MBE8611379.1"/>
    </source>
</evidence>
<dbReference type="InterPro" id="IPR011008">
    <property type="entry name" value="Dimeric_a/b-barrel"/>
</dbReference>
<dbReference type="GO" id="GO:0020037">
    <property type="term" value="F:heme binding"/>
    <property type="evidence" value="ECO:0007669"/>
    <property type="project" value="InterPro"/>
</dbReference>
<dbReference type="GeneID" id="93360965"/>
<dbReference type="Pfam" id="PF04261">
    <property type="entry name" value="Dyp_perox_N"/>
    <property type="match status" value="1"/>
</dbReference>
<evidence type="ECO:0000313" key="11">
    <source>
        <dbReference type="Proteomes" id="UP000650477"/>
    </source>
</evidence>
<dbReference type="Proteomes" id="UP001182247">
    <property type="component" value="Unassembled WGS sequence"/>
</dbReference>
<dbReference type="GO" id="GO:0046872">
    <property type="term" value="F:metal ion binding"/>
    <property type="evidence" value="ECO:0007669"/>
    <property type="project" value="UniProtKB-KW"/>
</dbReference>
<reference evidence="9" key="1">
    <citation type="submission" date="2017-12" db="EMBL/GenBank/DDBJ databases">
        <title>Genome sequencing and analysis.</title>
        <authorList>
            <person name="Huang Y.-T."/>
        </authorList>
    </citation>
    <scope>NUCLEOTIDE SEQUENCE</scope>
    <source>
        <strain evidence="9">VGH116</strain>
    </source>
</reference>
<comment type="similarity">
    <text evidence="6">Belongs to the DyP-type peroxidase family.</text>
</comment>
<gene>
    <name evidence="9" type="ORF">CYG68_02970</name>
    <name evidence="10" type="ORF">OSC06_03385</name>
</gene>
<evidence type="ECO:0000259" key="7">
    <source>
        <dbReference type="Pfam" id="PF04261"/>
    </source>
</evidence>
<proteinExistence type="inferred from homology"/>
<dbReference type="GO" id="GO:0005829">
    <property type="term" value="C:cytosol"/>
    <property type="evidence" value="ECO:0007669"/>
    <property type="project" value="TreeGrafter"/>
</dbReference>
<comment type="caution">
    <text evidence="9">The sequence shown here is derived from an EMBL/GenBank/DDBJ whole genome shotgun (WGS) entry which is preliminary data.</text>
</comment>
<evidence type="ECO:0000256" key="3">
    <source>
        <dbReference type="ARBA" id="ARBA00022723"/>
    </source>
</evidence>
<comment type="cofactor">
    <cofactor evidence="1">
        <name>heme b</name>
        <dbReference type="ChEBI" id="CHEBI:60344"/>
    </cofactor>
</comment>
<feature type="domain" description="Dyp-type peroxidase N-terminal" evidence="7">
    <location>
        <begin position="5"/>
        <end position="131"/>
    </location>
</feature>
<dbReference type="AlphaFoldDB" id="A0A0A2RDP9"/>
<sequence length="298" mass="33206">MSQAQSGILPEHCRFGIFIEANTKGDLPAIRRGCQVFLAALKKLQTQFAADQLSATVAFGHDLWRQLGSQSSAPELKNFRELGRGLAPATQYDLLIHIHSQRHDINFSLAQAAVAAFADAVEIQGETHGFRWTEERDLSGFIDGTENPEGDERPDVALIAEGEDAGGSYILTQRWAHSLNKWTRFSEEQQEKMIGRTKADSTELDENVRNVTSHVSRVVIEEEGEELSILRQSLPYGTASGEHGLFFIAYCGRLHNIEQQLLSMFGETDGKFDDLLRFSKPKTGAYYYAPSLEQLSAL</sequence>
<dbReference type="RefSeq" id="WP_004236906.1">
    <property type="nucleotide sequence ID" value="NZ_ABGYJJ040000001.1"/>
</dbReference>
<evidence type="ECO:0000256" key="4">
    <source>
        <dbReference type="ARBA" id="ARBA00023002"/>
    </source>
</evidence>
<evidence type="ECO:0000256" key="2">
    <source>
        <dbReference type="ARBA" id="ARBA00022559"/>
    </source>
</evidence>
<evidence type="ECO:0000256" key="6">
    <source>
        <dbReference type="ARBA" id="ARBA00025737"/>
    </source>
</evidence>
<feature type="domain" description="Dyp-type peroxidase C-terminal" evidence="8">
    <location>
        <begin position="134"/>
        <end position="293"/>
    </location>
</feature>
<dbReference type="STRING" id="582.AL531_04025"/>
<dbReference type="PANTHER" id="PTHR30521:SF0">
    <property type="entry name" value="DYP-TYPE PEROXIDASE FAMILY PROTEIN"/>
    <property type="match status" value="1"/>
</dbReference>
<keyword evidence="3" id="KW-0479">Metal-binding</keyword>
<dbReference type="SUPFAM" id="SSF54909">
    <property type="entry name" value="Dimeric alpha+beta barrel"/>
    <property type="match status" value="1"/>
</dbReference>
<dbReference type="GO" id="GO:0004601">
    <property type="term" value="F:peroxidase activity"/>
    <property type="evidence" value="ECO:0007669"/>
    <property type="project" value="UniProtKB-KW"/>
</dbReference>
<organism evidence="9 11">
    <name type="scientific">Morganella morganii</name>
    <name type="common">Proteus morganii</name>
    <dbReference type="NCBI Taxonomy" id="582"/>
    <lineage>
        <taxon>Bacteria</taxon>
        <taxon>Pseudomonadati</taxon>
        <taxon>Pseudomonadota</taxon>
        <taxon>Gammaproteobacteria</taxon>
        <taxon>Enterobacterales</taxon>
        <taxon>Morganellaceae</taxon>
        <taxon>Morganella</taxon>
    </lineage>
</organism>
<dbReference type="NCBIfam" id="TIGR01413">
    <property type="entry name" value="Dyp_perox_fam"/>
    <property type="match status" value="1"/>
</dbReference>
<dbReference type="InterPro" id="IPR048327">
    <property type="entry name" value="Dyp_perox_N"/>
</dbReference>
<evidence type="ECO:0000256" key="1">
    <source>
        <dbReference type="ARBA" id="ARBA00001970"/>
    </source>
</evidence>
<keyword evidence="4" id="KW-0560">Oxidoreductase</keyword>
<evidence type="ECO:0000259" key="8">
    <source>
        <dbReference type="Pfam" id="PF20628"/>
    </source>
</evidence>
<dbReference type="OrthoDB" id="3251355at2"/>
<dbReference type="PROSITE" id="PS51404">
    <property type="entry name" value="DYP_PEROXIDASE"/>
    <property type="match status" value="1"/>
</dbReference>